<evidence type="ECO:0000259" key="8">
    <source>
        <dbReference type="Pfam" id="PF19053"/>
    </source>
</evidence>
<dbReference type="Gene3D" id="3.10.20.90">
    <property type="entry name" value="Phosphatidylinositol 3-kinase Catalytic Subunit, Chain A, domain 1"/>
    <property type="match status" value="1"/>
</dbReference>
<dbReference type="GO" id="GO:0005886">
    <property type="term" value="C:plasma membrane"/>
    <property type="evidence" value="ECO:0007669"/>
    <property type="project" value="UniProtKB-SubCell"/>
</dbReference>
<feature type="transmembrane region" description="Helical" evidence="7">
    <location>
        <begin position="173"/>
        <end position="192"/>
    </location>
</feature>
<comment type="subcellular location">
    <subcellularLocation>
        <location evidence="1">Cell membrane</location>
        <topology evidence="1">Multi-pass membrane protein</topology>
    </subcellularLocation>
</comment>
<evidence type="ECO:0000313" key="10">
    <source>
        <dbReference type="Proteomes" id="UP000198224"/>
    </source>
</evidence>
<keyword evidence="3" id="KW-1003">Cell membrane</keyword>
<feature type="domain" description="EccD-like transmembrane" evidence="8">
    <location>
        <begin position="123"/>
        <end position="438"/>
    </location>
</feature>
<feature type="transmembrane region" description="Helical" evidence="7">
    <location>
        <begin position="378"/>
        <end position="399"/>
    </location>
</feature>
<comment type="similarity">
    <text evidence="2">Belongs to the EccD/Snm4 family.</text>
</comment>
<keyword evidence="4 7" id="KW-0812">Transmembrane</keyword>
<feature type="transmembrane region" description="Helical" evidence="7">
    <location>
        <begin position="349"/>
        <end position="372"/>
    </location>
</feature>
<feature type="transmembrane region" description="Helical" evidence="7">
    <location>
        <begin position="223"/>
        <end position="244"/>
    </location>
</feature>
<feature type="transmembrane region" description="Helical" evidence="7">
    <location>
        <begin position="198"/>
        <end position="216"/>
    </location>
</feature>
<dbReference type="InterPro" id="IPR024962">
    <property type="entry name" value="YukD-like"/>
</dbReference>
<feature type="transmembrane region" description="Helical" evidence="7">
    <location>
        <begin position="122"/>
        <end position="141"/>
    </location>
</feature>
<keyword evidence="6 7" id="KW-0472">Membrane</keyword>
<evidence type="ECO:0000256" key="3">
    <source>
        <dbReference type="ARBA" id="ARBA00022475"/>
    </source>
</evidence>
<evidence type="ECO:0000256" key="1">
    <source>
        <dbReference type="ARBA" id="ARBA00004651"/>
    </source>
</evidence>
<name>A0A1C4VGU9_9ACTN</name>
<gene>
    <name evidence="9" type="ORF">GA0070612_1409</name>
</gene>
<feature type="transmembrane region" description="Helical" evidence="7">
    <location>
        <begin position="250"/>
        <end position="274"/>
    </location>
</feature>
<dbReference type="EMBL" id="LT607409">
    <property type="protein sequence ID" value="SCE83051.1"/>
    <property type="molecule type" value="Genomic_DNA"/>
</dbReference>
<evidence type="ECO:0000256" key="6">
    <source>
        <dbReference type="ARBA" id="ARBA00023136"/>
    </source>
</evidence>
<dbReference type="AlphaFoldDB" id="A0A1C4VGU9"/>
<evidence type="ECO:0000256" key="4">
    <source>
        <dbReference type="ARBA" id="ARBA00022692"/>
    </source>
</evidence>
<dbReference type="RefSeq" id="WP_088987175.1">
    <property type="nucleotide sequence ID" value="NZ_LT607409.1"/>
</dbReference>
<dbReference type="InterPro" id="IPR006707">
    <property type="entry name" value="T7SS_EccD"/>
</dbReference>
<keyword evidence="10" id="KW-1185">Reference proteome</keyword>
<protein>
    <submittedName>
        <fullName evidence="9">Type VII secretion integral membrane protein EccD</fullName>
    </submittedName>
</protein>
<feature type="transmembrane region" description="Helical" evidence="7">
    <location>
        <begin position="419"/>
        <end position="438"/>
    </location>
</feature>
<evidence type="ECO:0000256" key="5">
    <source>
        <dbReference type="ARBA" id="ARBA00022989"/>
    </source>
</evidence>
<proteinExistence type="inferred from homology"/>
<dbReference type="InterPro" id="IPR044049">
    <property type="entry name" value="EccD_transm"/>
</dbReference>
<dbReference type="Proteomes" id="UP000198224">
    <property type="component" value="Chromosome I"/>
</dbReference>
<dbReference type="Pfam" id="PF19053">
    <property type="entry name" value="EccD"/>
    <property type="match status" value="1"/>
</dbReference>
<feature type="transmembrane region" description="Helical" evidence="7">
    <location>
        <begin position="315"/>
        <end position="342"/>
    </location>
</feature>
<dbReference type="Pfam" id="PF08817">
    <property type="entry name" value="YukD"/>
    <property type="match status" value="1"/>
</dbReference>
<dbReference type="NCBIfam" id="TIGR03920">
    <property type="entry name" value="T7SS_EccD"/>
    <property type="match status" value="1"/>
</dbReference>
<evidence type="ECO:0000313" key="9">
    <source>
        <dbReference type="EMBL" id="SCE83051.1"/>
    </source>
</evidence>
<evidence type="ECO:0000256" key="7">
    <source>
        <dbReference type="SAM" id="Phobius"/>
    </source>
</evidence>
<keyword evidence="5 7" id="KW-1133">Transmembrane helix</keyword>
<accession>A0A1C4VGU9</accession>
<evidence type="ECO:0000256" key="2">
    <source>
        <dbReference type="ARBA" id="ARBA00006162"/>
    </source>
</evidence>
<reference evidence="10" key="1">
    <citation type="submission" date="2016-06" db="EMBL/GenBank/DDBJ databases">
        <authorList>
            <person name="Varghese N."/>
            <person name="Submissions Spin"/>
        </authorList>
    </citation>
    <scope>NUCLEOTIDE SEQUENCE [LARGE SCALE GENOMIC DNA]</scope>
    <source>
        <strain evidence="10">DSM 45160</strain>
    </source>
</reference>
<sequence>MTQTQPSAGAGQLSRVTLAGVRRRIDLVLPADEPLGLLLPEIVVMVGHQPVDDSRGYQISTLDGTVLDPAGSLRQAAVPDGAMLRVDPISEAPPAAIVHDVADEVGDDLARRHGRWGLAPRMWTATAVCLVAAGLAAVLAAPQLGPVAVSVVGGVVALTGLLVGLVGRRAVGIAALLSGAAMTMTMVPGLTSGGTLRWALWAIGVGCIVIGVGAVTGNRRAGVLGGGTLLTLVAGWGVPLAFAVPAERVAAVLTVVSVGMLGLLPRIAMIASGLTRLDDRRSNDELVSRVAVVAAVDSAHRGLAVATLATATSAALGGLVLAAAAGPWVLVLAALVAAALLLRMRAFPLTVEVVGLVAAALVIAGGLLTRWARDAPGVWWGPALVALAFCAVTLVILAYRPPPHALARARQYADRVEALTVMALVPVAVGVFGLYSRLLDTF</sequence>
<organism evidence="9 10">
    <name type="scientific">Micromonospora chokoriensis</name>
    <dbReference type="NCBI Taxonomy" id="356851"/>
    <lineage>
        <taxon>Bacteria</taxon>
        <taxon>Bacillati</taxon>
        <taxon>Actinomycetota</taxon>
        <taxon>Actinomycetes</taxon>
        <taxon>Micromonosporales</taxon>
        <taxon>Micromonosporaceae</taxon>
        <taxon>Micromonospora</taxon>
    </lineage>
</organism>
<feature type="transmembrane region" description="Helical" evidence="7">
    <location>
        <begin position="147"/>
        <end position="166"/>
    </location>
</feature>